<dbReference type="PANTHER" id="PTHR35404">
    <property type="entry name" value="TRANSPOSASE OF TN10"/>
    <property type="match status" value="1"/>
</dbReference>
<protein>
    <recommendedName>
        <fullName evidence="3">Transposase</fullName>
    </recommendedName>
</protein>
<organism evidence="1 2">
    <name type="scientific">Banduia mediterranea</name>
    <dbReference type="NCBI Taxonomy" id="3075609"/>
    <lineage>
        <taxon>Bacteria</taxon>
        <taxon>Pseudomonadati</taxon>
        <taxon>Pseudomonadota</taxon>
        <taxon>Gammaproteobacteria</taxon>
        <taxon>Nevskiales</taxon>
        <taxon>Algiphilaceae</taxon>
        <taxon>Banduia</taxon>
    </lineage>
</organism>
<keyword evidence="2" id="KW-1185">Reference proteome</keyword>
<evidence type="ECO:0008006" key="3">
    <source>
        <dbReference type="Google" id="ProtNLM"/>
    </source>
</evidence>
<comment type="caution">
    <text evidence="1">The sequence shown here is derived from an EMBL/GenBank/DDBJ whole genome shotgun (WGS) entry which is preliminary data.</text>
</comment>
<name>A0ABU2WML0_9GAMM</name>
<proteinExistence type="predicted"/>
<dbReference type="RefSeq" id="WP_311366486.1">
    <property type="nucleotide sequence ID" value="NZ_JAVRIC010000035.1"/>
</dbReference>
<dbReference type="EMBL" id="JAVRIC010000035">
    <property type="protein sequence ID" value="MDT0499076.1"/>
    <property type="molecule type" value="Genomic_DNA"/>
</dbReference>
<dbReference type="PANTHER" id="PTHR35404:SF8">
    <property type="entry name" value="TRANSPOSASE OF TN10"/>
    <property type="match status" value="1"/>
</dbReference>
<sequence>MEPIILIDWSDLKADRRWLLLRATLWTKGHALVLYEGIHPLRRQNSPRVERDFLLTLKSMLPEGVRPVIVSDAGFRGPWFAQVERLGKR</sequence>
<reference evidence="1 2" key="1">
    <citation type="submission" date="2023-09" db="EMBL/GenBank/DDBJ databases">
        <authorList>
            <person name="Rey-Velasco X."/>
        </authorList>
    </citation>
    <scope>NUCLEOTIDE SEQUENCE [LARGE SCALE GENOMIC DNA]</scope>
    <source>
        <strain evidence="1 2">W345</strain>
    </source>
</reference>
<gene>
    <name evidence="1" type="ORF">RM530_17165</name>
</gene>
<dbReference type="Proteomes" id="UP001254608">
    <property type="component" value="Unassembled WGS sequence"/>
</dbReference>
<evidence type="ECO:0000313" key="2">
    <source>
        <dbReference type="Proteomes" id="UP001254608"/>
    </source>
</evidence>
<evidence type="ECO:0000313" key="1">
    <source>
        <dbReference type="EMBL" id="MDT0499076.1"/>
    </source>
</evidence>
<accession>A0ABU2WML0</accession>